<evidence type="ECO:0000313" key="4">
    <source>
        <dbReference type="EMBL" id="MBC5788560.1"/>
    </source>
</evidence>
<keyword evidence="3" id="KW-0472">Membrane</keyword>
<feature type="transmembrane region" description="Helical" evidence="3">
    <location>
        <begin position="104"/>
        <end position="130"/>
    </location>
</feature>
<feature type="transmembrane region" description="Helical" evidence="3">
    <location>
        <begin position="42"/>
        <end position="67"/>
    </location>
</feature>
<organism evidence="4 5">
    <name type="scientific">Clostridium facile</name>
    <dbReference type="NCBI Taxonomy" id="2763035"/>
    <lineage>
        <taxon>Bacteria</taxon>
        <taxon>Bacillati</taxon>
        <taxon>Bacillota</taxon>
        <taxon>Clostridia</taxon>
        <taxon>Eubacteriales</taxon>
        <taxon>Clostridiaceae</taxon>
        <taxon>Clostridium</taxon>
    </lineage>
</organism>
<evidence type="ECO:0000256" key="1">
    <source>
        <dbReference type="ARBA" id="ARBA00022692"/>
    </source>
</evidence>
<proteinExistence type="predicted"/>
<evidence type="ECO:0000256" key="2">
    <source>
        <dbReference type="ARBA" id="ARBA00022989"/>
    </source>
</evidence>
<gene>
    <name evidence="4" type="ORF">H8Z77_11150</name>
</gene>
<dbReference type="InterPro" id="IPR009825">
    <property type="entry name" value="ECF_substrate-spec-like"/>
</dbReference>
<keyword evidence="1 3" id="KW-0812">Transmembrane</keyword>
<dbReference type="RefSeq" id="WP_069987090.1">
    <property type="nucleotide sequence ID" value="NZ_JACOQK010000001.1"/>
</dbReference>
<dbReference type="Gene3D" id="1.10.1760.20">
    <property type="match status" value="1"/>
</dbReference>
<protein>
    <submittedName>
        <fullName evidence="4">TIGR04002 family protein</fullName>
    </submittedName>
</protein>
<feature type="transmembrane region" description="Helical" evidence="3">
    <location>
        <begin position="136"/>
        <end position="157"/>
    </location>
</feature>
<dbReference type="PANTHER" id="PTHR37815:SF3">
    <property type="entry name" value="UPF0397 PROTEIN SPR0429"/>
    <property type="match status" value="1"/>
</dbReference>
<dbReference type="InterPro" id="IPR023812">
    <property type="entry name" value="CHP04002"/>
</dbReference>
<reference evidence="4 5" key="1">
    <citation type="submission" date="2020-08" db="EMBL/GenBank/DDBJ databases">
        <title>Genome public.</title>
        <authorList>
            <person name="Liu C."/>
            <person name="Sun Q."/>
        </authorList>
    </citation>
    <scope>NUCLEOTIDE SEQUENCE [LARGE SCALE GENOMIC DNA]</scope>
    <source>
        <strain evidence="4 5">NSJ-27</strain>
    </source>
</reference>
<keyword evidence="2 3" id="KW-1133">Transmembrane helix</keyword>
<feature type="transmembrane region" description="Helical" evidence="3">
    <location>
        <begin position="12"/>
        <end position="30"/>
    </location>
</feature>
<dbReference type="PANTHER" id="PTHR37815">
    <property type="entry name" value="UPF0397 PROTEIN BC_2624-RELATED"/>
    <property type="match status" value="1"/>
</dbReference>
<dbReference type="EMBL" id="JACOQK010000001">
    <property type="protein sequence ID" value="MBC5788560.1"/>
    <property type="molecule type" value="Genomic_DNA"/>
</dbReference>
<dbReference type="Pfam" id="PF07155">
    <property type="entry name" value="ECF-ribofla_trS"/>
    <property type="match status" value="1"/>
</dbReference>
<keyword evidence="5" id="KW-1185">Reference proteome</keyword>
<dbReference type="Proteomes" id="UP000649151">
    <property type="component" value="Unassembled WGS sequence"/>
</dbReference>
<sequence>MQQNTTKVKYLVLSAMFAALIFVLTAYLHIPSHTGYTHVGDAFIYMAASLLPTPYAIGASVVGAAMADALSGYVIWVVPTIIIKALTVFCFTNKAKTILCKRNLFGLIPAFALCVGGYYLAEVIIVQNWISPLAGITGYFVQIGFSGGLYLVLGFALDRMGFKQRNRIFSQNNA</sequence>
<feature type="transmembrane region" description="Helical" evidence="3">
    <location>
        <begin position="73"/>
        <end position="92"/>
    </location>
</feature>
<evidence type="ECO:0000256" key="3">
    <source>
        <dbReference type="SAM" id="Phobius"/>
    </source>
</evidence>
<name>A0ABR7ITU8_9CLOT</name>
<accession>A0ABR7ITU8</accession>
<evidence type="ECO:0000313" key="5">
    <source>
        <dbReference type="Proteomes" id="UP000649151"/>
    </source>
</evidence>
<dbReference type="NCBIfam" id="TIGR04002">
    <property type="entry name" value="TIGR04002 family protein"/>
    <property type="match status" value="1"/>
</dbReference>
<comment type="caution">
    <text evidence="4">The sequence shown here is derived from an EMBL/GenBank/DDBJ whole genome shotgun (WGS) entry which is preliminary data.</text>
</comment>